<dbReference type="RefSeq" id="WP_112880883.1">
    <property type="nucleotide sequence ID" value="NZ_QLUW01000001.1"/>
</dbReference>
<name>A0A328U578_9BACL</name>
<evidence type="ECO:0000313" key="4">
    <source>
        <dbReference type="Proteomes" id="UP000249260"/>
    </source>
</evidence>
<comment type="caution">
    <text evidence="3">The sequence shown here is derived from an EMBL/GenBank/DDBJ whole genome shotgun (WGS) entry which is preliminary data.</text>
</comment>
<proteinExistence type="predicted"/>
<feature type="domain" description="Cell wall hydrolase SleB" evidence="1">
    <location>
        <begin position="227"/>
        <end position="325"/>
    </location>
</feature>
<evidence type="ECO:0000259" key="1">
    <source>
        <dbReference type="Pfam" id="PF07486"/>
    </source>
</evidence>
<sequence length="326" mass="35233">MIRTVKPVKGLMIAMILALLLLWIGPMSIVSAGVPVTVTIKVNGETVKLNGSAIIAEGRTYVPVARIAKKFGAKLNWDNANEELYIHTALNDTVVLGNGVPVIYFNDERYRMEAPPRLIDGKLYAPLRTLASILHARLSATDKVIELKTVQPATVTEEYGLDGIIAQYGSSKTGLLKRNGLLKTAEVTPGTKLSVVVPDFLGKPAKPFTEADLKLLAKITMVEAGYESYQGQLALANVILNRVKSGKFPDSIRGVIYSGRQFPPAHNGLLDKSKPHASALRAAKDALNGKNNIGNAVYFYNPAVTKGAFWSSLDVVATIGHHRFAC</sequence>
<dbReference type="InterPro" id="IPR042047">
    <property type="entry name" value="SleB_dom1"/>
</dbReference>
<dbReference type="AlphaFoldDB" id="A0A328U578"/>
<keyword evidence="3" id="KW-0378">Hydrolase</keyword>
<evidence type="ECO:0000313" key="3">
    <source>
        <dbReference type="EMBL" id="RAP77760.1"/>
    </source>
</evidence>
<keyword evidence="4" id="KW-1185">Reference proteome</keyword>
<dbReference type="InterPro" id="IPR011105">
    <property type="entry name" value="Cell_wall_hydrolase_SleB"/>
</dbReference>
<organism evidence="3 4">
    <name type="scientific">Paenibacillus montanisoli</name>
    <dbReference type="NCBI Taxonomy" id="2081970"/>
    <lineage>
        <taxon>Bacteria</taxon>
        <taxon>Bacillati</taxon>
        <taxon>Bacillota</taxon>
        <taxon>Bacilli</taxon>
        <taxon>Bacillales</taxon>
        <taxon>Paenibacillaceae</taxon>
        <taxon>Paenibacillus</taxon>
    </lineage>
</organism>
<accession>A0A328U578</accession>
<reference evidence="3 4" key="1">
    <citation type="submission" date="2018-06" db="EMBL/GenBank/DDBJ databases">
        <title>Paenibacillus montanisoli sp. nov., isolated from mountain area soil.</title>
        <authorList>
            <person name="Wu M."/>
        </authorList>
    </citation>
    <scope>NUCLEOTIDE SEQUENCE [LARGE SCALE GENOMIC DNA]</scope>
    <source>
        <strain evidence="3 4">RA17</strain>
    </source>
</reference>
<dbReference type="OrthoDB" id="9785345at2"/>
<protein>
    <submittedName>
        <fullName evidence="3">Cell wall hydrolase</fullName>
    </submittedName>
</protein>
<feature type="domain" description="Copper amine oxidase-like N-terminal" evidence="2">
    <location>
        <begin position="41"/>
        <end position="139"/>
    </location>
</feature>
<dbReference type="EMBL" id="QLUW01000001">
    <property type="protein sequence ID" value="RAP77760.1"/>
    <property type="molecule type" value="Genomic_DNA"/>
</dbReference>
<gene>
    <name evidence="3" type="ORF">DL346_04690</name>
</gene>
<dbReference type="GO" id="GO:0016787">
    <property type="term" value="F:hydrolase activity"/>
    <property type="evidence" value="ECO:0007669"/>
    <property type="project" value="UniProtKB-KW"/>
</dbReference>
<dbReference type="Gene3D" id="1.10.10.2520">
    <property type="entry name" value="Cell wall hydrolase SleB, domain 1"/>
    <property type="match status" value="1"/>
</dbReference>
<dbReference type="Pfam" id="PF07486">
    <property type="entry name" value="Hydrolase_2"/>
    <property type="match status" value="1"/>
</dbReference>
<evidence type="ECO:0000259" key="2">
    <source>
        <dbReference type="Pfam" id="PF07833"/>
    </source>
</evidence>
<dbReference type="Gene3D" id="3.30.457.10">
    <property type="entry name" value="Copper amine oxidase-like, N-terminal domain"/>
    <property type="match status" value="1"/>
</dbReference>
<dbReference type="Gene3D" id="6.20.240.60">
    <property type="match status" value="1"/>
</dbReference>
<dbReference type="Proteomes" id="UP000249260">
    <property type="component" value="Unassembled WGS sequence"/>
</dbReference>
<dbReference type="SUPFAM" id="SSF55383">
    <property type="entry name" value="Copper amine oxidase, domain N"/>
    <property type="match status" value="2"/>
</dbReference>
<dbReference type="InterPro" id="IPR012854">
    <property type="entry name" value="Cu_amine_oxidase-like_N"/>
</dbReference>
<dbReference type="InterPro" id="IPR036582">
    <property type="entry name" value="Mao_N_sf"/>
</dbReference>
<dbReference type="Pfam" id="PF07833">
    <property type="entry name" value="Cu_amine_oxidN1"/>
    <property type="match status" value="1"/>
</dbReference>